<dbReference type="AlphaFoldDB" id="A0A8J3NBZ2"/>
<dbReference type="PROSITE" id="PS51257">
    <property type="entry name" value="PROKAR_LIPOPROTEIN"/>
    <property type="match status" value="1"/>
</dbReference>
<comment type="caution">
    <text evidence="5">The sequence shown here is derived from an EMBL/GenBank/DDBJ whole genome shotgun (WGS) entry which is preliminary data.</text>
</comment>
<dbReference type="InterPro" id="IPR045087">
    <property type="entry name" value="Cu-oxidase_fam"/>
</dbReference>
<dbReference type="SUPFAM" id="SSF49503">
    <property type="entry name" value="Cupredoxins"/>
    <property type="match status" value="3"/>
</dbReference>
<dbReference type="Gene3D" id="2.60.40.420">
    <property type="entry name" value="Cupredoxins - blue copper proteins"/>
    <property type="match status" value="3"/>
</dbReference>
<dbReference type="InterPro" id="IPR006311">
    <property type="entry name" value="TAT_signal"/>
</dbReference>
<keyword evidence="5" id="KW-0167">Capsid protein</keyword>
<organism evidence="5 6">
    <name type="scientific">Actinocatenispora rupis</name>
    <dbReference type="NCBI Taxonomy" id="519421"/>
    <lineage>
        <taxon>Bacteria</taxon>
        <taxon>Bacillati</taxon>
        <taxon>Actinomycetota</taxon>
        <taxon>Actinomycetes</taxon>
        <taxon>Micromonosporales</taxon>
        <taxon>Micromonosporaceae</taxon>
        <taxon>Actinocatenispora</taxon>
    </lineage>
</organism>
<comment type="similarity">
    <text evidence="1">Belongs to the multicopper oxidase family.</text>
</comment>
<dbReference type="Proteomes" id="UP000612808">
    <property type="component" value="Unassembled WGS sequence"/>
</dbReference>
<dbReference type="Pfam" id="PF07731">
    <property type="entry name" value="Cu-oxidase_2"/>
    <property type="match status" value="1"/>
</dbReference>
<evidence type="ECO:0000313" key="5">
    <source>
        <dbReference type="EMBL" id="GID09839.1"/>
    </source>
</evidence>
<feature type="domain" description="Plastocyanin-like" evidence="3">
    <location>
        <begin position="400"/>
        <end position="502"/>
    </location>
</feature>
<proteinExistence type="inferred from homology"/>
<evidence type="ECO:0000256" key="1">
    <source>
        <dbReference type="ARBA" id="ARBA00010609"/>
    </source>
</evidence>
<feature type="domain" description="Plastocyanin-like" evidence="4">
    <location>
        <begin position="84"/>
        <end position="195"/>
    </location>
</feature>
<dbReference type="InterPro" id="IPR011706">
    <property type="entry name" value="Cu-oxidase_C"/>
</dbReference>
<gene>
    <name evidence="5" type="primary">cotA_1</name>
    <name evidence="5" type="ORF">Aru02nite_07280</name>
</gene>
<keyword evidence="5" id="KW-0946">Virion</keyword>
<dbReference type="InterPro" id="IPR011707">
    <property type="entry name" value="Cu-oxidase-like_N"/>
</dbReference>
<dbReference type="InterPro" id="IPR008972">
    <property type="entry name" value="Cupredoxin"/>
</dbReference>
<dbReference type="PANTHER" id="PTHR48267">
    <property type="entry name" value="CUPREDOXIN SUPERFAMILY PROTEIN"/>
    <property type="match status" value="1"/>
</dbReference>
<accession>A0A8J3NBZ2</accession>
<evidence type="ECO:0000259" key="4">
    <source>
        <dbReference type="Pfam" id="PF07732"/>
    </source>
</evidence>
<dbReference type="PROSITE" id="PS51318">
    <property type="entry name" value="TAT"/>
    <property type="match status" value="1"/>
</dbReference>
<dbReference type="GO" id="GO:0005507">
    <property type="term" value="F:copper ion binding"/>
    <property type="evidence" value="ECO:0007669"/>
    <property type="project" value="InterPro"/>
</dbReference>
<evidence type="ECO:0000313" key="6">
    <source>
        <dbReference type="Proteomes" id="UP000612808"/>
    </source>
</evidence>
<name>A0A8J3NBZ2_9ACTN</name>
<dbReference type="EMBL" id="BOMB01000003">
    <property type="protein sequence ID" value="GID09839.1"/>
    <property type="molecule type" value="Genomic_DNA"/>
</dbReference>
<reference evidence="5" key="1">
    <citation type="submission" date="2021-01" db="EMBL/GenBank/DDBJ databases">
        <title>Whole genome shotgun sequence of Actinocatenispora rupis NBRC 107355.</title>
        <authorList>
            <person name="Komaki H."/>
            <person name="Tamura T."/>
        </authorList>
    </citation>
    <scope>NUCLEOTIDE SEQUENCE</scope>
    <source>
        <strain evidence="5">NBRC 107355</strain>
    </source>
</reference>
<dbReference type="PANTHER" id="PTHR48267:SF1">
    <property type="entry name" value="BILIRUBIN OXIDASE"/>
    <property type="match status" value="1"/>
</dbReference>
<dbReference type="GO" id="GO:0016491">
    <property type="term" value="F:oxidoreductase activity"/>
    <property type="evidence" value="ECO:0007669"/>
    <property type="project" value="InterPro"/>
</dbReference>
<dbReference type="Pfam" id="PF07732">
    <property type="entry name" value="Cu-oxidase_3"/>
    <property type="match status" value="1"/>
</dbReference>
<keyword evidence="6" id="KW-1185">Reference proteome</keyword>
<feature type="region of interest" description="Disordered" evidence="2">
    <location>
        <begin position="133"/>
        <end position="152"/>
    </location>
</feature>
<protein>
    <submittedName>
        <fullName evidence="5">Spore coat protein A</fullName>
    </submittedName>
</protein>
<evidence type="ECO:0000256" key="2">
    <source>
        <dbReference type="SAM" id="MobiDB-lite"/>
    </source>
</evidence>
<dbReference type="RefSeq" id="WP_239076374.1">
    <property type="nucleotide sequence ID" value="NZ_BAAAZM010000002.1"/>
</dbReference>
<sequence>MSLSRRRLFRVAAGGLLVPAVAGCGGLSMGGGNTETESSAGALLVSGARLPAPFRVPLPVPPVLRPLRTAGGVDSYEVTQRAARVEILPGTRTTIWGYEGVFPGPTIVSRRGRRTVVRHHNALPVPTVVHLHGGRTPAEHDGYPTDTVAPGGSREYRYPVEQRAATLWYHDHRLDFTGPQVWRGLAGFHLVHDDEEDALPLPRGDRDVPLMVADRSFGADGALAYPALDPSLTGMPGVRAEFMSGVLGDCILVNGAPWPTMEVSAVRYRFRLLNASNARRYELALDPPPPDGRAFVQVGGDQGLLPAPIGHDTLRIAQAERFDVVVDFSRYSVGQRVTLVNRLGSGGTARVMRFVVARRGHDDSHVPERLAEYRPLGVSEAVRRREFTFRRGGPEHHGVTPWTVDGHLFDPDRMAAEPELGTVELWRLHAQNVPHPVHVHLAPFQVRNADRYSRGWKDTVDLSSGDAVEVLLRFDGYRGRYVFHCHNLEHEDMMMMANFRVR</sequence>
<evidence type="ECO:0000259" key="3">
    <source>
        <dbReference type="Pfam" id="PF07731"/>
    </source>
</evidence>